<dbReference type="KEGG" id="amog:QRX60_11635"/>
<dbReference type="EMBL" id="CP127295">
    <property type="protein sequence ID" value="WIY04456.1"/>
    <property type="molecule type" value="Genomic_DNA"/>
</dbReference>
<proteinExistence type="predicted"/>
<evidence type="ECO:0000313" key="2">
    <source>
        <dbReference type="Proteomes" id="UP001239397"/>
    </source>
</evidence>
<evidence type="ECO:0000313" key="1">
    <source>
        <dbReference type="EMBL" id="WIY04456.1"/>
    </source>
</evidence>
<dbReference type="Proteomes" id="UP001239397">
    <property type="component" value="Chromosome"/>
</dbReference>
<name>A0A9Y2NG58_9PSEU</name>
<gene>
    <name evidence="1" type="ORF">QRX60_11635</name>
</gene>
<dbReference type="AlphaFoldDB" id="A0A9Y2NG58"/>
<sequence length="169" mass="17447">MDGPGVVRGCVVAEGAPVPHGDVVARRPLVADRAVVADGPAVAWGCVLAGRPAGRAVFAGRSPGRRIIACGPPGRSIVPRGPGCVVAGRPAGWAVFAGRSLVTDRSVVGGRHLARVAVAGRLAAAALRGRRRLLGWRLAADRLRRARGPVTPLRGRSAFAPRTTRTLGW</sequence>
<accession>A0A9Y2NG58</accession>
<keyword evidence="2" id="KW-1185">Reference proteome</keyword>
<dbReference type="RefSeq" id="WP_286000779.1">
    <property type="nucleotide sequence ID" value="NZ_CP127295.1"/>
</dbReference>
<protein>
    <submittedName>
        <fullName evidence="1">Uncharacterized protein</fullName>
    </submittedName>
</protein>
<reference evidence="1 2" key="1">
    <citation type="submission" date="2023-06" db="EMBL/GenBank/DDBJ databases">
        <authorList>
            <person name="Oyuntsetseg B."/>
            <person name="Kim S.B."/>
        </authorList>
    </citation>
    <scope>NUCLEOTIDE SEQUENCE [LARGE SCALE GENOMIC DNA]</scope>
    <source>
        <strain evidence="1 2">4-36</strain>
    </source>
</reference>
<organism evidence="1 2">
    <name type="scientific">Amycolatopsis mongoliensis</name>
    <dbReference type="NCBI Taxonomy" id="715475"/>
    <lineage>
        <taxon>Bacteria</taxon>
        <taxon>Bacillati</taxon>
        <taxon>Actinomycetota</taxon>
        <taxon>Actinomycetes</taxon>
        <taxon>Pseudonocardiales</taxon>
        <taxon>Pseudonocardiaceae</taxon>
        <taxon>Amycolatopsis</taxon>
    </lineage>
</organism>